<dbReference type="FunFam" id="1.10.510.10:FF:000182">
    <property type="entry name" value="MAP kinase kinase kinase mkh1"/>
    <property type="match status" value="1"/>
</dbReference>
<feature type="compositionally biased region" description="Polar residues" evidence="10">
    <location>
        <begin position="911"/>
        <end position="924"/>
    </location>
</feature>
<dbReference type="InterPro" id="IPR050538">
    <property type="entry name" value="MAP_kinase_kinase_kinase"/>
</dbReference>
<evidence type="ECO:0000256" key="5">
    <source>
        <dbReference type="ARBA" id="ARBA00022777"/>
    </source>
</evidence>
<comment type="similarity">
    <text evidence="1">Belongs to the protein kinase superfamily. STE Ser/Thr protein kinase family. MAP kinase kinase kinase subfamily.</text>
</comment>
<keyword evidence="5" id="KW-0418">Kinase</keyword>
<dbReference type="PROSITE" id="PS00108">
    <property type="entry name" value="PROTEIN_KINASE_ST"/>
    <property type="match status" value="1"/>
</dbReference>
<feature type="compositionally biased region" description="Polar residues" evidence="10">
    <location>
        <begin position="1"/>
        <end position="16"/>
    </location>
</feature>
<feature type="region of interest" description="Disordered" evidence="10">
    <location>
        <begin position="1113"/>
        <end position="1194"/>
    </location>
</feature>
<feature type="binding site" evidence="9">
    <location>
        <position position="1289"/>
    </location>
    <ligand>
        <name>ATP</name>
        <dbReference type="ChEBI" id="CHEBI:30616"/>
    </ligand>
</feature>
<sequence length="1511" mass="165608">MYTTPQRHPGDTQRQYSVPPPPSMSPPMAGNQMNNMMPLPPPPPRYTVATGVPGTQGHMIPPPPPPPLSASSQQAWFSSGYVRMNDNRFPPPPPPLGQKQLQTYNPRDHAQYPTAQIVSVPPPVAPAPLTSATYVPSGDTFGEGVGIPGFGLGPDDLSASAVPHSPNWASYEGTDTLGTMGTLGTLGTLDMYGKTPPITVTISNELAAQWPLDTVLIWLAHHQFSKEWQETFKALNLYGSKFLEIGIHQQNSRGSASMMHQLVYPRLNEECVRSGCAFDQEKERKEASRMRRLIRSIVSSGRPDGSNTTPGSGFRDSQGTSIPSEAGDSPITPAHAHGPTILEKHAPGPTILDKPAGSFSESRPQLKPPQNLDSSDFHRQVFKSLDSEPSYGSPKGDHAEFTGSPFQLGTTLISPSPTNTEFHHRRGRNSTDSTFSVGQGNSADASSSKGLSFQTSAGITERPKQSPLDSAERPAAGETPGWQQGLTRIFRTRAKTPKDERESPGEGDSPTDPMSRDRDDAATMSRPGVATTNTSNNTFTIVKRTRIYVLVTMDFWNYRMCDVTTAYTAADLRRDICASLGLHDSENFRIHPTELGRFEHLTPLADQELLTLKRNKADTIGTLKFFVAPLSQPSGNWRLSNGSNNSSNKVPHPTTLSPGYLPPGVSVEDSKNPRNRSKPSPGTNLTVDTSLGKNGEERRSPSERKEEQRRKQQVKASPRSPESATSIVGKRHVDFNQPRTSPFEEKKHDIMFPQRSPPAPPSDPSATLIKANSLSKPKGANRRSANRISDGFITPRVPYEKMLEKDKKYRPLPPSAMKKDIGSSGSPALGSSKSPGFASPQKSATKPGKKYCLAQEFMHPTIWVVNSRRYGPNVIETRRSERGRLFCGSNFFFQKCDFVLIIEVTEFQPADHNSGSTSGSQRILTPTADENSDPMPWEEFSGGSFAKTITSPTPEPDADGSDDSDDGLFAIMPNRGNKAPAKKLGRAPSKPKTPKSALLGNRERDRKTLSVNFSTTSPKSPKFRDGDGGSGRRPRPSDAERKKGKRGSFIEMEKDMDTWANRPPTDALINNLDDFFPNLDLDAPVIEETGEGGMAASPITPDDDDIERIDQADKRSPASPTAGPSSAKNPESDGAFGPGKSFLDNDSDTLGSDESTLKALERPMSMHSHKKSNSKGDRRSMGGLGRKNTIRDIANKRYTRNMQNYGTNTSKATDKDKIMRRKSTKMFNANIVQIRPDEMPAIPMPQEHEPMPKRQTTFRWFKGQLIGKGTYGRVYLGMNATTGEFLAVKEVEVNSRAAGGDKEKMREMVAALDQEIDTMQHLDHMNIVQYLGCERKETSISIFLEYISGGSIGSCLRKHGKFEESLVSSLTRQTLAGLAYLHREGILHRDLKADNILLDLDGTCKISDFGISKKTDNIYGNDKTNSMQGSVFWMAPEVIRSQGEGYSAKVDIWSLGCVVLEMFAGRRPWANEEAVGAIYKIANGETPPIPEEIQETIGPLAVAFMMDCFQV</sequence>
<feature type="region of interest" description="Disordered" evidence="10">
    <location>
        <begin position="910"/>
        <end position="1062"/>
    </location>
</feature>
<dbReference type="PANTHER" id="PTHR48016:SF48">
    <property type="entry name" value="SERINE_THREONINE-PROTEIN KINASE BCK1_SLK1_SSP31"/>
    <property type="match status" value="1"/>
</dbReference>
<evidence type="ECO:0000256" key="3">
    <source>
        <dbReference type="ARBA" id="ARBA00022679"/>
    </source>
</evidence>
<dbReference type="PANTHER" id="PTHR48016">
    <property type="entry name" value="MAP KINASE KINASE KINASE SSK2-RELATED-RELATED"/>
    <property type="match status" value="1"/>
</dbReference>
<feature type="compositionally biased region" description="Low complexity" evidence="10">
    <location>
        <begin position="26"/>
        <end position="37"/>
    </location>
</feature>
<evidence type="ECO:0000256" key="9">
    <source>
        <dbReference type="PROSITE-ProRule" id="PRU10141"/>
    </source>
</evidence>
<organism evidence="12 13">
    <name type="scientific">Clonostachys rhizophaga</name>
    <dbReference type="NCBI Taxonomy" id="160324"/>
    <lineage>
        <taxon>Eukaryota</taxon>
        <taxon>Fungi</taxon>
        <taxon>Dikarya</taxon>
        <taxon>Ascomycota</taxon>
        <taxon>Pezizomycotina</taxon>
        <taxon>Sordariomycetes</taxon>
        <taxon>Hypocreomycetidae</taxon>
        <taxon>Hypocreales</taxon>
        <taxon>Bionectriaceae</taxon>
        <taxon>Clonostachys</taxon>
    </lineage>
</organism>
<dbReference type="FunFam" id="3.30.200.20:FF:000387">
    <property type="entry name" value="Serine/threonine-protein kinase STE11"/>
    <property type="match status" value="1"/>
</dbReference>
<feature type="compositionally biased region" description="Polar residues" evidence="10">
    <location>
        <begin position="678"/>
        <end position="692"/>
    </location>
</feature>
<dbReference type="EMBL" id="CABFNQ020000551">
    <property type="protein sequence ID" value="CAH0019164.1"/>
    <property type="molecule type" value="Genomic_DNA"/>
</dbReference>
<feature type="region of interest" description="Disordered" evidence="10">
    <location>
        <begin position="804"/>
        <end position="845"/>
    </location>
</feature>
<proteinExistence type="inferred from homology"/>
<evidence type="ECO:0000256" key="2">
    <source>
        <dbReference type="ARBA" id="ARBA00012411"/>
    </source>
</evidence>
<feature type="compositionally biased region" description="Polar residues" evidence="10">
    <location>
        <begin position="404"/>
        <end position="420"/>
    </location>
</feature>
<evidence type="ECO:0000256" key="1">
    <source>
        <dbReference type="ARBA" id="ARBA00006529"/>
    </source>
</evidence>
<feature type="region of interest" description="Disordered" evidence="10">
    <location>
        <begin position="296"/>
        <end position="534"/>
    </location>
</feature>
<feature type="region of interest" description="Disordered" evidence="10">
    <location>
        <begin position="636"/>
        <end position="789"/>
    </location>
</feature>
<accession>A0A9N9YHL8</accession>
<keyword evidence="4 9" id="KW-0547">Nucleotide-binding</keyword>
<dbReference type="Proteomes" id="UP000696573">
    <property type="component" value="Unassembled WGS sequence"/>
</dbReference>
<reference evidence="12" key="1">
    <citation type="submission" date="2021-10" db="EMBL/GenBank/DDBJ databases">
        <authorList>
            <person name="Piombo E."/>
        </authorList>
    </citation>
    <scope>NUCLEOTIDE SEQUENCE</scope>
</reference>
<evidence type="ECO:0000313" key="12">
    <source>
        <dbReference type="EMBL" id="CAH0019164.1"/>
    </source>
</evidence>
<feature type="compositionally biased region" description="Basic and acidic residues" evidence="10">
    <location>
        <begin position="694"/>
        <end position="710"/>
    </location>
</feature>
<dbReference type="InterPro" id="IPR000719">
    <property type="entry name" value="Prot_kinase_dom"/>
</dbReference>
<feature type="compositionally biased region" description="Polar residues" evidence="10">
    <location>
        <begin position="1009"/>
        <end position="1019"/>
    </location>
</feature>
<gene>
    <name evidence="12" type="ORF">CRHIZ90672A_00011488</name>
</gene>
<feature type="compositionally biased region" description="Low complexity" evidence="10">
    <location>
        <begin position="822"/>
        <end position="836"/>
    </location>
</feature>
<dbReference type="InterPro" id="IPR017441">
    <property type="entry name" value="Protein_kinase_ATP_BS"/>
</dbReference>
<comment type="catalytic activity">
    <reaction evidence="7">
        <text>L-threonyl-[protein] + ATP = O-phospho-L-threonyl-[protein] + ADP + H(+)</text>
        <dbReference type="Rhea" id="RHEA:46608"/>
        <dbReference type="Rhea" id="RHEA-COMP:11060"/>
        <dbReference type="Rhea" id="RHEA-COMP:11605"/>
        <dbReference type="ChEBI" id="CHEBI:15378"/>
        <dbReference type="ChEBI" id="CHEBI:30013"/>
        <dbReference type="ChEBI" id="CHEBI:30616"/>
        <dbReference type="ChEBI" id="CHEBI:61977"/>
        <dbReference type="ChEBI" id="CHEBI:456216"/>
        <dbReference type="EC" id="2.7.11.24"/>
    </reaction>
    <physiologicalReaction direction="left-to-right" evidence="7">
        <dbReference type="Rhea" id="RHEA:46609"/>
    </physiologicalReaction>
</comment>
<protein>
    <recommendedName>
        <fullName evidence="2">mitogen-activated protein kinase</fullName>
        <ecNumber evidence="2">2.7.11.24</ecNumber>
    </recommendedName>
</protein>
<feature type="region of interest" description="Disordered" evidence="10">
    <location>
        <begin position="1"/>
        <end position="50"/>
    </location>
</feature>
<comment type="caution">
    <text evidence="12">The sequence shown here is derived from an EMBL/GenBank/DDBJ whole genome shotgun (WGS) entry which is preliminary data.</text>
</comment>
<dbReference type="Pfam" id="PF00069">
    <property type="entry name" value="Pkinase"/>
    <property type="match status" value="1"/>
</dbReference>
<dbReference type="GO" id="GO:0000196">
    <property type="term" value="P:cell integrity MAPK cascade"/>
    <property type="evidence" value="ECO:0007669"/>
    <property type="project" value="UniProtKB-ARBA"/>
</dbReference>
<evidence type="ECO:0000259" key="11">
    <source>
        <dbReference type="PROSITE" id="PS50011"/>
    </source>
</evidence>
<dbReference type="PROSITE" id="PS50011">
    <property type="entry name" value="PROTEIN_KINASE_DOM"/>
    <property type="match status" value="1"/>
</dbReference>
<keyword evidence="13" id="KW-1185">Reference proteome</keyword>
<dbReference type="EC" id="2.7.11.24" evidence="2"/>
<dbReference type="SMART" id="SM00220">
    <property type="entry name" value="S_TKc"/>
    <property type="match status" value="1"/>
</dbReference>
<dbReference type="GO" id="GO:0004709">
    <property type="term" value="F:MAP kinase kinase kinase activity"/>
    <property type="evidence" value="ECO:0007669"/>
    <property type="project" value="UniProtKB-ARBA"/>
</dbReference>
<evidence type="ECO:0000313" key="13">
    <source>
        <dbReference type="Proteomes" id="UP000696573"/>
    </source>
</evidence>
<keyword evidence="6 9" id="KW-0067">ATP-binding</keyword>
<evidence type="ECO:0000256" key="6">
    <source>
        <dbReference type="ARBA" id="ARBA00022840"/>
    </source>
</evidence>
<feature type="compositionally biased region" description="Polar residues" evidence="10">
    <location>
        <begin position="636"/>
        <end position="657"/>
    </location>
</feature>
<name>A0A9N9YHL8_9HYPO</name>
<feature type="compositionally biased region" description="Polar residues" evidence="10">
    <location>
        <begin position="430"/>
        <end position="458"/>
    </location>
</feature>
<dbReference type="Gene3D" id="1.10.510.10">
    <property type="entry name" value="Transferase(Phosphotransferase) domain 1"/>
    <property type="match status" value="1"/>
</dbReference>
<evidence type="ECO:0000256" key="4">
    <source>
        <dbReference type="ARBA" id="ARBA00022741"/>
    </source>
</evidence>
<feature type="compositionally biased region" description="Polar residues" evidence="10">
    <location>
        <begin position="305"/>
        <end position="323"/>
    </location>
</feature>
<feature type="domain" description="Protein kinase" evidence="11">
    <location>
        <begin position="1260"/>
        <end position="1511"/>
    </location>
</feature>
<dbReference type="OrthoDB" id="266718at2759"/>
<dbReference type="InterPro" id="IPR008271">
    <property type="entry name" value="Ser/Thr_kinase_AS"/>
</dbReference>
<feature type="compositionally biased region" description="Low complexity" evidence="10">
    <location>
        <begin position="1117"/>
        <end position="1127"/>
    </location>
</feature>
<feature type="compositionally biased region" description="Acidic residues" evidence="10">
    <location>
        <begin position="956"/>
        <end position="966"/>
    </location>
</feature>
<dbReference type="GO" id="GO:0005524">
    <property type="term" value="F:ATP binding"/>
    <property type="evidence" value="ECO:0007669"/>
    <property type="project" value="UniProtKB-UniRule"/>
</dbReference>
<evidence type="ECO:0000256" key="7">
    <source>
        <dbReference type="ARBA" id="ARBA00047919"/>
    </source>
</evidence>
<evidence type="ECO:0000256" key="8">
    <source>
        <dbReference type="ARBA" id="ARBA00048130"/>
    </source>
</evidence>
<dbReference type="InterPro" id="IPR011009">
    <property type="entry name" value="Kinase-like_dom_sf"/>
</dbReference>
<dbReference type="SUPFAM" id="SSF56112">
    <property type="entry name" value="Protein kinase-like (PK-like)"/>
    <property type="match status" value="1"/>
</dbReference>
<evidence type="ECO:0000256" key="10">
    <source>
        <dbReference type="SAM" id="MobiDB-lite"/>
    </source>
</evidence>
<comment type="catalytic activity">
    <reaction evidence="8">
        <text>L-seryl-[protein] + ATP = O-phospho-L-seryl-[protein] + ADP + H(+)</text>
        <dbReference type="Rhea" id="RHEA:17989"/>
        <dbReference type="Rhea" id="RHEA-COMP:9863"/>
        <dbReference type="Rhea" id="RHEA-COMP:11604"/>
        <dbReference type="ChEBI" id="CHEBI:15378"/>
        <dbReference type="ChEBI" id="CHEBI:29999"/>
        <dbReference type="ChEBI" id="CHEBI:30616"/>
        <dbReference type="ChEBI" id="CHEBI:83421"/>
        <dbReference type="ChEBI" id="CHEBI:456216"/>
        <dbReference type="EC" id="2.7.11.24"/>
    </reaction>
    <physiologicalReaction direction="left-to-right" evidence="8">
        <dbReference type="Rhea" id="RHEA:17990"/>
    </physiologicalReaction>
</comment>
<keyword evidence="3" id="KW-0808">Transferase</keyword>
<dbReference type="PROSITE" id="PS00107">
    <property type="entry name" value="PROTEIN_KINASE_ATP"/>
    <property type="match status" value="1"/>
</dbReference>
<dbReference type="GO" id="GO:0004707">
    <property type="term" value="F:MAP kinase activity"/>
    <property type="evidence" value="ECO:0007669"/>
    <property type="project" value="UniProtKB-EC"/>
</dbReference>